<accession>A0ABS9V7Q7</accession>
<dbReference type="Pfam" id="PF14054">
    <property type="entry name" value="DUF4249"/>
    <property type="match status" value="1"/>
</dbReference>
<sequence>MKYIYFLLITLTFFSCQEEVVLDLRQTSQIPVIEGIWTNSNGLNQVHVSYSKNYYSEEQNQVINDAEVFIINQRNGQRVSFVFNEQIQSYLPFNNRLGTVGESYELHVIIDDKEYISIGKMLPPPTLDSLTFKYNEDRVFREAGYYVTLYGKIPFVEENNYRLKIIRNDTLLNRRSDYLLFDDTFGTSILERGFELGGFPFQEGDRVRLELYRLNDDAYNYLSQLVSLLFNDGGLFSPPPQNPISNIKPVDGVGEVLGYFMVSPFISATINITEDDSD</sequence>
<evidence type="ECO:0000313" key="1">
    <source>
        <dbReference type="EMBL" id="MCH7412254.1"/>
    </source>
</evidence>
<gene>
    <name evidence="1" type="ORF">MM213_02065</name>
</gene>
<evidence type="ECO:0000313" key="2">
    <source>
        <dbReference type="Proteomes" id="UP001165430"/>
    </source>
</evidence>
<dbReference type="EMBL" id="JAKZGO010000001">
    <property type="protein sequence ID" value="MCH7412254.1"/>
    <property type="molecule type" value="Genomic_DNA"/>
</dbReference>
<dbReference type="Proteomes" id="UP001165430">
    <property type="component" value="Unassembled WGS sequence"/>
</dbReference>
<keyword evidence="2" id="KW-1185">Reference proteome</keyword>
<organism evidence="1 2">
    <name type="scientific">Belliella alkalica</name>
    <dbReference type="NCBI Taxonomy" id="1730871"/>
    <lineage>
        <taxon>Bacteria</taxon>
        <taxon>Pseudomonadati</taxon>
        <taxon>Bacteroidota</taxon>
        <taxon>Cytophagia</taxon>
        <taxon>Cytophagales</taxon>
        <taxon>Cyclobacteriaceae</taxon>
        <taxon>Belliella</taxon>
    </lineage>
</organism>
<dbReference type="PROSITE" id="PS51257">
    <property type="entry name" value="PROKAR_LIPOPROTEIN"/>
    <property type="match status" value="1"/>
</dbReference>
<name>A0ABS9V7Q7_9BACT</name>
<comment type="caution">
    <text evidence="1">The sequence shown here is derived from an EMBL/GenBank/DDBJ whole genome shotgun (WGS) entry which is preliminary data.</text>
</comment>
<protein>
    <submittedName>
        <fullName evidence="1">DUF4249 domain-containing protein</fullName>
    </submittedName>
</protein>
<dbReference type="RefSeq" id="WP_241409670.1">
    <property type="nucleotide sequence ID" value="NZ_JAKZGO010000001.1"/>
</dbReference>
<reference evidence="1" key="1">
    <citation type="submission" date="2022-03" db="EMBL/GenBank/DDBJ databases">
        <title>De novo assembled genomes of Belliella spp. (Cyclobacteriaceae) strains.</title>
        <authorList>
            <person name="Szabo A."/>
            <person name="Korponai K."/>
            <person name="Felfoldi T."/>
        </authorList>
    </citation>
    <scope>NUCLEOTIDE SEQUENCE</scope>
    <source>
        <strain evidence="1">DSM 111903</strain>
    </source>
</reference>
<proteinExistence type="predicted"/>
<dbReference type="InterPro" id="IPR025345">
    <property type="entry name" value="DUF4249"/>
</dbReference>